<organism evidence="3 4">
    <name type="scientific">Glaciihabitans arcticus</name>
    <dbReference type="NCBI Taxonomy" id="2668039"/>
    <lineage>
        <taxon>Bacteria</taxon>
        <taxon>Bacillati</taxon>
        <taxon>Actinomycetota</taxon>
        <taxon>Actinomycetes</taxon>
        <taxon>Micrococcales</taxon>
        <taxon>Microbacteriaceae</taxon>
        <taxon>Glaciihabitans</taxon>
    </lineage>
</organism>
<sequence length="193" mass="20844">MNDYDYDGYESDYSGPVGAMLGIFLVVYLVALAVSFAVAYVATGISLGALFRKTGVEQWKAWVPIYSTHEWLRLGGQNGNWAWFSLIGAGIVPSIFLFIGMHSTGKAFRKDTGFLILGILLPIVWICILGFGRDRYEPELIAQAGLCPPYIGHGAVPEAAYTQPQYPAPAQQQPAQPAPPTQPAAPTAPPAQD</sequence>
<feature type="compositionally biased region" description="Low complexity" evidence="1">
    <location>
        <begin position="162"/>
        <end position="175"/>
    </location>
</feature>
<protein>
    <recommendedName>
        <fullName evidence="5">Signal peptidase I</fullName>
    </recommendedName>
</protein>
<dbReference type="AlphaFoldDB" id="A0A4Q9GUR9"/>
<dbReference type="EMBL" id="SISG01000001">
    <property type="protein sequence ID" value="TBN56323.1"/>
    <property type="molecule type" value="Genomic_DNA"/>
</dbReference>
<feature type="transmembrane region" description="Helical" evidence="2">
    <location>
        <begin position="113"/>
        <end position="131"/>
    </location>
</feature>
<accession>A0A4Q9GUR9</accession>
<evidence type="ECO:0008006" key="5">
    <source>
        <dbReference type="Google" id="ProtNLM"/>
    </source>
</evidence>
<keyword evidence="2" id="KW-0472">Membrane</keyword>
<evidence type="ECO:0000313" key="4">
    <source>
        <dbReference type="Proteomes" id="UP000294194"/>
    </source>
</evidence>
<feature type="compositionally biased region" description="Pro residues" evidence="1">
    <location>
        <begin position="176"/>
        <end position="193"/>
    </location>
</feature>
<keyword evidence="2" id="KW-1133">Transmembrane helix</keyword>
<comment type="caution">
    <text evidence="3">The sequence shown here is derived from an EMBL/GenBank/DDBJ whole genome shotgun (WGS) entry which is preliminary data.</text>
</comment>
<reference evidence="4" key="1">
    <citation type="submission" date="2019-02" db="EMBL/GenBank/DDBJ databases">
        <title>Glaciihabitans arcticus sp. nov., a psychrotolerant bacterium isolated from polar soil.</title>
        <authorList>
            <person name="Dahal R.H."/>
        </authorList>
    </citation>
    <scope>NUCLEOTIDE SEQUENCE [LARGE SCALE GENOMIC DNA]</scope>
    <source>
        <strain evidence="4">RP-3-7</strain>
    </source>
</reference>
<feature type="region of interest" description="Disordered" evidence="1">
    <location>
        <begin position="162"/>
        <end position="193"/>
    </location>
</feature>
<dbReference type="Pfam" id="PF18936">
    <property type="entry name" value="DUF5684"/>
    <property type="match status" value="1"/>
</dbReference>
<name>A0A4Q9GUR9_9MICO</name>
<evidence type="ECO:0000256" key="2">
    <source>
        <dbReference type="SAM" id="Phobius"/>
    </source>
</evidence>
<keyword evidence="2" id="KW-0812">Transmembrane</keyword>
<keyword evidence="4" id="KW-1185">Reference proteome</keyword>
<feature type="transmembrane region" description="Helical" evidence="2">
    <location>
        <begin position="20"/>
        <end position="43"/>
    </location>
</feature>
<evidence type="ECO:0000313" key="3">
    <source>
        <dbReference type="EMBL" id="TBN56323.1"/>
    </source>
</evidence>
<dbReference type="RefSeq" id="WP_130980433.1">
    <property type="nucleotide sequence ID" value="NZ_SISG01000001.1"/>
</dbReference>
<gene>
    <name evidence="3" type="ORF">EYE40_02325</name>
</gene>
<dbReference type="InterPro" id="IPR043739">
    <property type="entry name" value="DUF5684"/>
</dbReference>
<proteinExistence type="predicted"/>
<evidence type="ECO:0000256" key="1">
    <source>
        <dbReference type="SAM" id="MobiDB-lite"/>
    </source>
</evidence>
<feature type="transmembrane region" description="Helical" evidence="2">
    <location>
        <begin position="81"/>
        <end position="101"/>
    </location>
</feature>
<dbReference type="Proteomes" id="UP000294194">
    <property type="component" value="Unassembled WGS sequence"/>
</dbReference>